<reference evidence="2 3" key="1">
    <citation type="journal article" date="2023" name="BMC Biol.">
        <title>The compact genome of the sponge Oopsacas minuta (Hexactinellida) is lacking key metazoan core genes.</title>
        <authorList>
            <person name="Santini S."/>
            <person name="Schenkelaars Q."/>
            <person name="Jourda C."/>
            <person name="Duchesne M."/>
            <person name="Belahbib H."/>
            <person name="Rocher C."/>
            <person name="Selva M."/>
            <person name="Riesgo A."/>
            <person name="Vervoort M."/>
            <person name="Leys S.P."/>
            <person name="Kodjabachian L."/>
            <person name="Le Bivic A."/>
            <person name="Borchiellini C."/>
            <person name="Claverie J.M."/>
            <person name="Renard E."/>
        </authorList>
    </citation>
    <scope>NUCLEOTIDE SEQUENCE [LARGE SCALE GENOMIC DNA]</scope>
    <source>
        <strain evidence="2">SPO-2</strain>
    </source>
</reference>
<keyword evidence="1" id="KW-0812">Transmembrane</keyword>
<keyword evidence="3" id="KW-1185">Reference proteome</keyword>
<evidence type="ECO:0000313" key="2">
    <source>
        <dbReference type="EMBL" id="KAI6657160.1"/>
    </source>
</evidence>
<keyword evidence="1" id="KW-0472">Membrane</keyword>
<comment type="caution">
    <text evidence="2">The sequence shown here is derived from an EMBL/GenBank/DDBJ whole genome shotgun (WGS) entry which is preliminary data.</text>
</comment>
<sequence length="104" mass="11240">MISIDLWRARIGMHSLCKSSNHSGSSSDMNSSTPTTSILFSTLLACVVSILLILGGIEINPGHTTPTQSKYPEHGIYIVDNGIHFLPILLTGPLREPALPILFL</sequence>
<dbReference type="AlphaFoldDB" id="A0AAV7K914"/>
<dbReference type="Proteomes" id="UP001165289">
    <property type="component" value="Unassembled WGS sequence"/>
</dbReference>
<protein>
    <submittedName>
        <fullName evidence="2">Uncharacterized protein</fullName>
    </submittedName>
</protein>
<evidence type="ECO:0000256" key="1">
    <source>
        <dbReference type="SAM" id="Phobius"/>
    </source>
</evidence>
<accession>A0AAV7K914</accession>
<gene>
    <name evidence="2" type="ORF">LOD99_15946</name>
</gene>
<organism evidence="2 3">
    <name type="scientific">Oopsacas minuta</name>
    <dbReference type="NCBI Taxonomy" id="111878"/>
    <lineage>
        <taxon>Eukaryota</taxon>
        <taxon>Metazoa</taxon>
        <taxon>Porifera</taxon>
        <taxon>Hexactinellida</taxon>
        <taxon>Hexasterophora</taxon>
        <taxon>Lyssacinosida</taxon>
        <taxon>Leucopsacidae</taxon>
        <taxon>Oopsacas</taxon>
    </lineage>
</organism>
<evidence type="ECO:0000313" key="3">
    <source>
        <dbReference type="Proteomes" id="UP001165289"/>
    </source>
</evidence>
<dbReference type="EMBL" id="JAKMXF010000122">
    <property type="protein sequence ID" value="KAI6657160.1"/>
    <property type="molecule type" value="Genomic_DNA"/>
</dbReference>
<keyword evidence="1" id="KW-1133">Transmembrane helix</keyword>
<proteinExistence type="predicted"/>
<feature type="transmembrane region" description="Helical" evidence="1">
    <location>
        <begin position="38"/>
        <end position="57"/>
    </location>
</feature>
<name>A0AAV7K914_9METZ</name>